<dbReference type="SUPFAM" id="SSF53850">
    <property type="entry name" value="Periplasmic binding protein-like II"/>
    <property type="match status" value="1"/>
</dbReference>
<dbReference type="GO" id="GO:0015276">
    <property type="term" value="F:ligand-gated monoatomic ion channel activity"/>
    <property type="evidence" value="ECO:0007669"/>
    <property type="project" value="InterPro"/>
</dbReference>
<feature type="binding site" evidence="9">
    <location>
        <position position="15"/>
    </location>
    <ligand>
        <name>L-glutamate</name>
        <dbReference type="ChEBI" id="CHEBI:29985"/>
    </ligand>
</feature>
<feature type="transmembrane region" description="Helical" evidence="11">
    <location>
        <begin position="122"/>
        <end position="147"/>
    </location>
</feature>
<dbReference type="Pfam" id="PF00060">
    <property type="entry name" value="Lig_chan"/>
    <property type="match status" value="1"/>
</dbReference>
<accession>A0A6A0H6I7</accession>
<comment type="caution">
    <text evidence="13">The sequence shown here is derived from an EMBL/GenBank/DDBJ whole genome shotgun (WGS) entry which is preliminary data.</text>
</comment>
<dbReference type="PRINTS" id="PR00177">
    <property type="entry name" value="NMDARECEPTOR"/>
</dbReference>
<dbReference type="Gene3D" id="1.10.287.70">
    <property type="match status" value="1"/>
</dbReference>
<comment type="subcellular location">
    <subcellularLocation>
        <location evidence="1">Cell membrane</location>
        <topology evidence="1">Multi-pass membrane protein</topology>
    </subcellularLocation>
</comment>
<dbReference type="GO" id="GO:0038023">
    <property type="term" value="F:signaling receptor activity"/>
    <property type="evidence" value="ECO:0007669"/>
    <property type="project" value="InterPro"/>
</dbReference>
<evidence type="ECO:0000259" key="12">
    <source>
        <dbReference type="Pfam" id="PF00060"/>
    </source>
</evidence>
<dbReference type="GO" id="GO:0050906">
    <property type="term" value="P:detection of stimulus involved in sensory perception"/>
    <property type="evidence" value="ECO:0007669"/>
    <property type="project" value="UniProtKB-ARBA"/>
</dbReference>
<reference evidence="13" key="1">
    <citation type="submission" date="2014-08" db="EMBL/GenBank/DDBJ databases">
        <authorList>
            <person name="Murali S."/>
            <person name="Richards S."/>
            <person name="Bandaranaike D."/>
            <person name="Bellair M."/>
            <person name="Blankenburg K."/>
            <person name="Chao H."/>
            <person name="Dinh H."/>
            <person name="Doddapaneni H."/>
            <person name="Dugan-Rocha S."/>
            <person name="Elkadiri S."/>
            <person name="Gnanaolivu R."/>
            <person name="Hughes D."/>
            <person name="Lee S."/>
            <person name="Li M."/>
            <person name="Ming W."/>
            <person name="Munidasa M."/>
            <person name="Muniz J."/>
            <person name="Nguyen L."/>
            <person name="Osuji N."/>
            <person name="Pu L.-L."/>
            <person name="Puazo M."/>
            <person name="Skinner E."/>
            <person name="Qu C."/>
            <person name="Quiroz J."/>
            <person name="Raj R."/>
            <person name="Weissenberger G."/>
            <person name="Xin Y."/>
            <person name="Zou X."/>
            <person name="Han Y."/>
            <person name="Worley K."/>
            <person name="Muzny D."/>
            <person name="Gibbs R."/>
        </authorList>
    </citation>
    <scope>NUCLEOTIDE SEQUENCE</scope>
    <source>
        <strain evidence="13">HAZT.00-mixed</strain>
        <tissue evidence="13">Whole organism</tissue>
    </source>
</reference>
<reference evidence="13" key="3">
    <citation type="submission" date="2019-06" db="EMBL/GenBank/DDBJ databases">
        <authorList>
            <person name="Poynton C."/>
            <person name="Hasenbein S."/>
            <person name="Benoit J.B."/>
            <person name="Sepulveda M.S."/>
            <person name="Poelchau M.F."/>
            <person name="Murali S.C."/>
            <person name="Chen S."/>
            <person name="Glastad K.M."/>
            <person name="Werren J.H."/>
            <person name="Vineis J.H."/>
            <person name="Bowen J.L."/>
            <person name="Friedrich M."/>
            <person name="Jones J."/>
            <person name="Robertson H.M."/>
            <person name="Feyereisen R."/>
            <person name="Mechler-Hickson A."/>
            <person name="Mathers N."/>
            <person name="Lee C.E."/>
            <person name="Colbourne J.K."/>
            <person name="Biales A."/>
            <person name="Johnston J.S."/>
            <person name="Wellborn G.A."/>
            <person name="Rosendale A.J."/>
            <person name="Cridge A.G."/>
            <person name="Munoz-Torres M.C."/>
            <person name="Bain P.A."/>
            <person name="Manny A.R."/>
            <person name="Major K.M."/>
            <person name="Lambert F.N."/>
            <person name="Vulpe C.D."/>
            <person name="Tuck P."/>
            <person name="Blalock B.J."/>
            <person name="Lin Y.-Y."/>
            <person name="Smith M.E."/>
            <person name="Ochoa-Acuna H."/>
            <person name="Chen M.-J.M."/>
            <person name="Childers C.P."/>
            <person name="Qu J."/>
            <person name="Dugan S."/>
            <person name="Lee S.L."/>
            <person name="Chao H."/>
            <person name="Dinh H."/>
            <person name="Han Y."/>
            <person name="Doddapaneni H."/>
            <person name="Worley K.C."/>
            <person name="Muzny D.M."/>
            <person name="Gibbs R.A."/>
            <person name="Richards S."/>
        </authorList>
    </citation>
    <scope>NUCLEOTIDE SEQUENCE</scope>
    <source>
        <strain evidence="13">HAZT.00-mixed</strain>
        <tissue evidence="13">Whole organism</tissue>
    </source>
</reference>
<evidence type="ECO:0000313" key="13">
    <source>
        <dbReference type="EMBL" id="KAA0200104.1"/>
    </source>
</evidence>
<protein>
    <submittedName>
        <fullName evidence="13">Ionotropic receptor 146</fullName>
    </submittedName>
</protein>
<evidence type="ECO:0000256" key="8">
    <source>
        <dbReference type="ARBA" id="ARBA00023180"/>
    </source>
</evidence>
<keyword evidence="4 11" id="KW-0812">Transmembrane</keyword>
<keyword evidence="3" id="KW-1003">Cell membrane</keyword>
<proteinExistence type="inferred from homology"/>
<evidence type="ECO:0000256" key="3">
    <source>
        <dbReference type="ARBA" id="ARBA00022475"/>
    </source>
</evidence>
<sequence>EADMSASATLPTYERSTVIDFSQFLYYDSFSIAYKEPSIEPNVRGFVLPFAYTVWLVLAITTIVFSIAVYLEPKISGKFMRERTGQIPVDSRLSTSVFSTFGFLVGQGGEYMRKTTHVTSQLVAVWLLATSIIGYSYKGNLIAMLVLPSIKIPFDNLEQLLSQKELPYRLAAGSFFSQGMENSPPGSLMKRIYEHLDGYDNDVPKIIENIFTSKYAFISNRIPYLGIMAQHFSKTGKCGMQVTTETALVHPISYVYRKKFPLRKEIDNLIVRFRESGILNKLLKDAYGPNVTVCVKPGARAKSEAGLRALAIADFYGVFALLAG</sequence>
<evidence type="ECO:0000256" key="2">
    <source>
        <dbReference type="ARBA" id="ARBA00008685"/>
    </source>
</evidence>
<evidence type="ECO:0000256" key="11">
    <source>
        <dbReference type="SAM" id="Phobius"/>
    </source>
</evidence>
<reference evidence="13" key="2">
    <citation type="journal article" date="2018" name="Environ. Sci. Technol.">
        <title>The Toxicogenome of Hyalella azteca: A Model for Sediment Ecotoxicology and Evolutionary Toxicology.</title>
        <authorList>
            <person name="Poynton H.C."/>
            <person name="Hasenbein S."/>
            <person name="Benoit J.B."/>
            <person name="Sepulveda M.S."/>
            <person name="Poelchau M.F."/>
            <person name="Hughes D.S.T."/>
            <person name="Murali S.C."/>
            <person name="Chen S."/>
            <person name="Glastad K.M."/>
            <person name="Goodisman M.A.D."/>
            <person name="Werren J.H."/>
            <person name="Vineis J.H."/>
            <person name="Bowen J.L."/>
            <person name="Friedrich M."/>
            <person name="Jones J."/>
            <person name="Robertson H.M."/>
            <person name="Feyereisen R."/>
            <person name="Mechler-Hickson A."/>
            <person name="Mathers N."/>
            <person name="Lee C.E."/>
            <person name="Colbourne J.K."/>
            <person name="Biales A."/>
            <person name="Johnston J.S."/>
            <person name="Wellborn G.A."/>
            <person name="Rosendale A.J."/>
            <person name="Cridge A.G."/>
            <person name="Munoz-Torres M.C."/>
            <person name="Bain P.A."/>
            <person name="Manny A.R."/>
            <person name="Major K.M."/>
            <person name="Lambert F.N."/>
            <person name="Vulpe C.D."/>
            <person name="Tuck P."/>
            <person name="Blalock B.J."/>
            <person name="Lin Y.Y."/>
            <person name="Smith M.E."/>
            <person name="Ochoa-Acuna H."/>
            <person name="Chen M.M."/>
            <person name="Childers C.P."/>
            <person name="Qu J."/>
            <person name="Dugan S."/>
            <person name="Lee S.L."/>
            <person name="Chao H."/>
            <person name="Dinh H."/>
            <person name="Han Y."/>
            <person name="Doddapaneni H."/>
            <person name="Worley K.C."/>
            <person name="Muzny D.M."/>
            <person name="Gibbs R.A."/>
            <person name="Richards S."/>
        </authorList>
    </citation>
    <scope>NUCLEOTIDE SEQUENCE</scope>
    <source>
        <strain evidence="13">HAZT.00-mixed</strain>
        <tissue evidence="13">Whole organism</tissue>
    </source>
</reference>
<evidence type="ECO:0000256" key="1">
    <source>
        <dbReference type="ARBA" id="ARBA00004651"/>
    </source>
</evidence>
<feature type="non-terminal residue" evidence="13">
    <location>
        <position position="324"/>
    </location>
</feature>
<dbReference type="PANTHER" id="PTHR42643:SF24">
    <property type="entry name" value="IONOTROPIC RECEPTOR 60A"/>
    <property type="match status" value="1"/>
</dbReference>
<evidence type="ECO:0000256" key="10">
    <source>
        <dbReference type="PIRSR" id="PIRSR601508-3"/>
    </source>
</evidence>
<feature type="non-terminal residue" evidence="13">
    <location>
        <position position="1"/>
    </location>
</feature>
<keyword evidence="8" id="KW-0325">Glycoprotein</keyword>
<gene>
    <name evidence="13" type="ORF">HAZT_HAZT002955</name>
</gene>
<feature type="domain" description="Ionotropic glutamate receptor C-terminal" evidence="12">
    <location>
        <begin position="53"/>
        <end position="323"/>
    </location>
</feature>
<feature type="transmembrane region" description="Helical" evidence="11">
    <location>
        <begin position="50"/>
        <end position="71"/>
    </location>
</feature>
<comment type="similarity">
    <text evidence="2">Belongs to the glutamate-gated ion channel (TC 1.A.10.1) family.</text>
</comment>
<keyword evidence="6 11" id="KW-0472">Membrane</keyword>
<evidence type="ECO:0000256" key="7">
    <source>
        <dbReference type="ARBA" id="ARBA00023170"/>
    </source>
</evidence>
<name>A0A6A0H6I7_HYAAZ</name>
<feature type="disulfide bond" evidence="10">
    <location>
        <begin position="238"/>
        <end position="294"/>
    </location>
</feature>
<organism evidence="13">
    <name type="scientific">Hyalella azteca</name>
    <name type="common">Amphipod</name>
    <dbReference type="NCBI Taxonomy" id="294128"/>
    <lineage>
        <taxon>Eukaryota</taxon>
        <taxon>Metazoa</taxon>
        <taxon>Ecdysozoa</taxon>
        <taxon>Arthropoda</taxon>
        <taxon>Crustacea</taxon>
        <taxon>Multicrustacea</taxon>
        <taxon>Malacostraca</taxon>
        <taxon>Eumalacostraca</taxon>
        <taxon>Peracarida</taxon>
        <taxon>Amphipoda</taxon>
        <taxon>Senticaudata</taxon>
        <taxon>Talitrida</taxon>
        <taxon>Talitroidea</taxon>
        <taxon>Hyalellidae</taxon>
        <taxon>Hyalella</taxon>
    </lineage>
</organism>
<keyword evidence="7 13" id="KW-0675">Receptor</keyword>
<evidence type="ECO:0000256" key="6">
    <source>
        <dbReference type="ARBA" id="ARBA00023136"/>
    </source>
</evidence>
<evidence type="ECO:0000256" key="5">
    <source>
        <dbReference type="ARBA" id="ARBA00022989"/>
    </source>
</evidence>
<evidence type="ECO:0000256" key="4">
    <source>
        <dbReference type="ARBA" id="ARBA00022692"/>
    </source>
</evidence>
<dbReference type="GO" id="GO:0005886">
    <property type="term" value="C:plasma membrane"/>
    <property type="evidence" value="ECO:0007669"/>
    <property type="project" value="UniProtKB-SubCell"/>
</dbReference>
<dbReference type="AlphaFoldDB" id="A0A6A0H6I7"/>
<dbReference type="PANTHER" id="PTHR42643">
    <property type="entry name" value="IONOTROPIC RECEPTOR 20A-RELATED"/>
    <property type="match status" value="1"/>
</dbReference>
<dbReference type="InterPro" id="IPR001320">
    <property type="entry name" value="Iontro_rcpt_C"/>
</dbReference>
<dbReference type="EMBL" id="JQDR03006532">
    <property type="protein sequence ID" value="KAA0200104.1"/>
    <property type="molecule type" value="Genomic_DNA"/>
</dbReference>
<dbReference type="InterPro" id="IPR001508">
    <property type="entry name" value="Iono_Glu_rcpt_met"/>
</dbReference>
<keyword evidence="10" id="KW-1015">Disulfide bond</keyword>
<evidence type="ECO:0000256" key="9">
    <source>
        <dbReference type="PIRSR" id="PIRSR601508-1"/>
    </source>
</evidence>
<dbReference type="InterPro" id="IPR052192">
    <property type="entry name" value="Insect_Ionotropic_Sensory_Rcpt"/>
</dbReference>
<dbReference type="Proteomes" id="UP000711488">
    <property type="component" value="Unassembled WGS sequence"/>
</dbReference>
<keyword evidence="5 11" id="KW-1133">Transmembrane helix</keyword>